<keyword evidence="5" id="KW-0378">Hydrolase</keyword>
<dbReference type="PANTHER" id="PTHR43201:SF5">
    <property type="entry name" value="MEDIUM-CHAIN ACYL-COA LIGASE ACSF2, MITOCHONDRIAL"/>
    <property type="match status" value="1"/>
</dbReference>
<keyword evidence="6" id="KW-1185">Reference proteome</keyword>
<dbReference type="InterPro" id="IPR042099">
    <property type="entry name" value="ANL_N_sf"/>
</dbReference>
<dbReference type="EMBL" id="CP110615">
    <property type="protein sequence ID" value="UZJ24117.1"/>
    <property type="molecule type" value="Genomic_DNA"/>
</dbReference>
<dbReference type="SUPFAM" id="SSF53474">
    <property type="entry name" value="alpha/beta-Hydrolases"/>
    <property type="match status" value="1"/>
</dbReference>
<keyword evidence="2" id="KW-0436">Ligase</keyword>
<evidence type="ECO:0000256" key="1">
    <source>
        <dbReference type="ARBA" id="ARBA00006432"/>
    </source>
</evidence>
<sequence>MITYTAAPADLPPAGLPGLDPAWSRLVPVTDADGVERTFHVLDNGVTDPVGTLLCVHGNPTWSYLWRGLLAAAPAGWRVVAPDHLGMGHSERLDSARTLAQRVDDLGRLTDALGVTGPVVTVAHDWGGILSMGWAHRHRDQLRGIVLTNTAVSQPPTGKGPVLIRAAHVPLIGENACVRTPTFVRGTTSLTWPLLDKEVRDAFAEPYGTPARRAAVGGFVADIPFAAGHPSRPALDELNEGMRTLDVPALLLWGPRDPVFLEEHLRDIRDRLPQARTHRYPRASHLLPEDAPEYAEAVVDFVASLDEPAREVAATQDRPQLWAQLDAHSHDDTPAVVEVGGASISWAQLHGKVTDLAGALVAGGVQPGDRVALLVPPSIDLTVAVYAVWRAGGVIVVADKGLGLRGMGGALRSARVDHVIGATQGIVAAKAMRVPGTRFPVRSFGTLMAGPKGPLPEVSADMEAAVLFTSGATGPAKGVLYRHRQARAQVELVRSTYGLTSGDRFVAAFAPFAIFGPALGIASAVPDVDVTRPGTLTAAALADAAAAVDATVVFASPAALRNVLSTVDGLDAAGLGALGTVRLLMSAGAPVPAALLRELAATMPMASMHTPYGMTEVLPVTDVTLAEIEAAGAGEGVCVGRPLPGVEVALSPLSPLGLADGELTTDAGVTGEICVRAEHVKDRYDALWMTERAASRNPGWHRTGDVGHLDEDGRLWVQGRTVHVLTTVDGVVTPVGVEQRVETLGSSAAVVGVGPVGTQQVVVVVTGTGEVLASAALTEAVRGVAGVPVSAVLVRKDLPVDIRHNSKVDRVAVAQWASGVLAGGRA</sequence>
<evidence type="ECO:0000259" key="4">
    <source>
        <dbReference type="Pfam" id="PF00561"/>
    </source>
</evidence>
<dbReference type="PANTHER" id="PTHR43201">
    <property type="entry name" value="ACYL-COA SYNTHETASE"/>
    <property type="match status" value="1"/>
</dbReference>
<gene>
    <name evidence="5" type="ORF">RHODO2019_13225</name>
</gene>
<comment type="similarity">
    <text evidence="1">Belongs to the ATP-dependent AMP-binding enzyme family.</text>
</comment>
<protein>
    <submittedName>
        <fullName evidence="5">Alpha/beta fold hydrolase</fullName>
    </submittedName>
</protein>
<evidence type="ECO:0000313" key="5">
    <source>
        <dbReference type="EMBL" id="UZJ24117.1"/>
    </source>
</evidence>
<dbReference type="RefSeq" id="WP_265382224.1">
    <property type="nucleotide sequence ID" value="NZ_CP110615.1"/>
</dbReference>
<dbReference type="Pfam" id="PF00501">
    <property type="entry name" value="AMP-binding"/>
    <property type="match status" value="1"/>
</dbReference>
<evidence type="ECO:0000256" key="2">
    <source>
        <dbReference type="ARBA" id="ARBA00022598"/>
    </source>
</evidence>
<evidence type="ECO:0000259" key="3">
    <source>
        <dbReference type="Pfam" id="PF00501"/>
    </source>
</evidence>
<dbReference type="Gene3D" id="3.40.50.12780">
    <property type="entry name" value="N-terminal domain of ligase-like"/>
    <property type="match status" value="1"/>
</dbReference>
<reference evidence="5" key="1">
    <citation type="submission" date="2022-10" db="EMBL/GenBank/DDBJ databases">
        <title>Rhodococcus sp.75.</title>
        <authorList>
            <person name="Sun M."/>
        </authorList>
    </citation>
    <scope>NUCLEOTIDE SEQUENCE</scope>
    <source>
        <strain evidence="5">75</strain>
    </source>
</reference>
<dbReference type="InterPro" id="IPR000073">
    <property type="entry name" value="AB_hydrolase_1"/>
</dbReference>
<organism evidence="5 6">
    <name type="scientific">Rhodococcus antarcticus</name>
    <dbReference type="NCBI Taxonomy" id="2987751"/>
    <lineage>
        <taxon>Bacteria</taxon>
        <taxon>Bacillati</taxon>
        <taxon>Actinomycetota</taxon>
        <taxon>Actinomycetes</taxon>
        <taxon>Mycobacteriales</taxon>
        <taxon>Nocardiaceae</taxon>
        <taxon>Rhodococcus</taxon>
    </lineage>
</organism>
<dbReference type="Proteomes" id="UP001164965">
    <property type="component" value="Chromosome"/>
</dbReference>
<dbReference type="Gene3D" id="3.40.50.1820">
    <property type="entry name" value="alpha/beta hydrolase"/>
    <property type="match status" value="1"/>
</dbReference>
<dbReference type="InterPro" id="IPR000873">
    <property type="entry name" value="AMP-dep_synth/lig_dom"/>
</dbReference>
<feature type="domain" description="AMP-dependent synthetase/ligase" evidence="3">
    <location>
        <begin position="327"/>
        <end position="681"/>
    </location>
</feature>
<dbReference type="Pfam" id="PF00561">
    <property type="entry name" value="Abhydrolase_1"/>
    <property type="match status" value="1"/>
</dbReference>
<feature type="domain" description="AB hydrolase-1" evidence="4">
    <location>
        <begin position="52"/>
        <end position="292"/>
    </location>
</feature>
<dbReference type="SUPFAM" id="SSF56801">
    <property type="entry name" value="Acetyl-CoA synthetase-like"/>
    <property type="match status" value="1"/>
</dbReference>
<dbReference type="InterPro" id="IPR029058">
    <property type="entry name" value="AB_hydrolase_fold"/>
</dbReference>
<proteinExistence type="inferred from homology"/>
<accession>A0ABY6NXJ6</accession>
<evidence type="ECO:0000313" key="6">
    <source>
        <dbReference type="Proteomes" id="UP001164965"/>
    </source>
</evidence>
<dbReference type="GO" id="GO:0016787">
    <property type="term" value="F:hydrolase activity"/>
    <property type="evidence" value="ECO:0007669"/>
    <property type="project" value="UniProtKB-KW"/>
</dbReference>
<name>A0ABY6NXJ6_9NOCA</name>